<dbReference type="Pfam" id="PF03625">
    <property type="entry name" value="DUF302"/>
    <property type="match status" value="1"/>
</dbReference>
<dbReference type="InterPro" id="IPR016796">
    <property type="entry name" value="UCP021774"/>
</dbReference>
<dbReference type="CDD" id="cd14797">
    <property type="entry name" value="DUF302"/>
    <property type="match status" value="1"/>
</dbReference>
<dbReference type="InterPro" id="IPR035923">
    <property type="entry name" value="TT1751-like_sf"/>
</dbReference>
<dbReference type="EMBL" id="FNPF01000019">
    <property type="protein sequence ID" value="SDY81531.1"/>
    <property type="molecule type" value="Genomic_DNA"/>
</dbReference>
<dbReference type="PANTHER" id="PTHR38342:SF1">
    <property type="entry name" value="SLR5037 PROTEIN"/>
    <property type="match status" value="1"/>
</dbReference>
<proteinExistence type="predicted"/>
<evidence type="ECO:0000313" key="3">
    <source>
        <dbReference type="Proteomes" id="UP000199286"/>
    </source>
</evidence>
<feature type="domain" description="DUF302" evidence="1">
    <location>
        <begin position="36"/>
        <end position="98"/>
    </location>
</feature>
<keyword evidence="3" id="KW-1185">Reference proteome</keyword>
<dbReference type="Proteomes" id="UP000199286">
    <property type="component" value="Unassembled WGS sequence"/>
</dbReference>
<sequence length="128" mass="13923">MAYTHDRLLANTTLEEADARMREALKAEGFGVLTEIDVKSTMKQKIDADMEGYTILGACNPKMAWEAIGIEPRIGAMLPCNVILRRVEGGTEINAVDPVASMTAVDNPELHKVAAQVRDKLVRAVEAA</sequence>
<reference evidence="2 3" key="1">
    <citation type="submission" date="2016-10" db="EMBL/GenBank/DDBJ databases">
        <authorList>
            <person name="de Groot N.N."/>
        </authorList>
    </citation>
    <scope>NUCLEOTIDE SEQUENCE [LARGE SCALE GENOMIC DNA]</scope>
    <source>
        <strain evidence="2 3">DSM 26880</strain>
    </source>
</reference>
<organism evidence="2 3">
    <name type="scientific">Citreimonas salinaria</name>
    <dbReference type="NCBI Taxonomy" id="321339"/>
    <lineage>
        <taxon>Bacteria</taxon>
        <taxon>Pseudomonadati</taxon>
        <taxon>Pseudomonadota</taxon>
        <taxon>Alphaproteobacteria</taxon>
        <taxon>Rhodobacterales</taxon>
        <taxon>Roseobacteraceae</taxon>
        <taxon>Citreimonas</taxon>
    </lineage>
</organism>
<dbReference type="PANTHER" id="PTHR38342">
    <property type="entry name" value="SLR5037 PROTEIN"/>
    <property type="match status" value="1"/>
</dbReference>
<dbReference type="AlphaFoldDB" id="A0A1H3MXX3"/>
<dbReference type="RefSeq" id="WP_089885410.1">
    <property type="nucleotide sequence ID" value="NZ_FNPF01000019.1"/>
</dbReference>
<gene>
    <name evidence="2" type="ORF">SAMN05444340_11929</name>
</gene>
<evidence type="ECO:0000313" key="2">
    <source>
        <dbReference type="EMBL" id="SDY81531.1"/>
    </source>
</evidence>
<accession>A0A1H3MXX3</accession>
<name>A0A1H3MXX3_9RHOB</name>
<dbReference type="STRING" id="321339.SAMN05444340_11929"/>
<protein>
    <submittedName>
        <fullName evidence="2">Uncharacterized conserved protein, DUF302 family</fullName>
    </submittedName>
</protein>
<dbReference type="Gene3D" id="3.30.310.70">
    <property type="entry name" value="TT1751-like domain"/>
    <property type="match status" value="1"/>
</dbReference>
<evidence type="ECO:0000259" key="1">
    <source>
        <dbReference type="Pfam" id="PF03625"/>
    </source>
</evidence>
<dbReference type="PIRSF" id="PIRSF021774">
    <property type="entry name" value="UCP021774"/>
    <property type="match status" value="1"/>
</dbReference>
<dbReference type="OrthoDB" id="9791067at2"/>
<dbReference type="InterPro" id="IPR005180">
    <property type="entry name" value="DUF302"/>
</dbReference>
<dbReference type="SUPFAM" id="SSF103247">
    <property type="entry name" value="TT1751-like"/>
    <property type="match status" value="1"/>
</dbReference>